<sequence length="333" mass="37418">MKKILMIGTGGTIASGPSSHGLVPQLNSDEIIKYIPDISSICQVETIQICNIDSTNISPEIWIKLVKTIEENYEKYDGFVICHGTDTMAYTAAAVSYMVQNSPKPIVLTGAQKPITMEITDSKTNLYDSFLYAASDDASGVQIVFNGKVILGTRARKTHSKSLQSFSSINYPYLALIQDGRIIPYIKQEKYKKPVFYHELNSKVGLFKLTPGASEDVLGFMFEKYDAIIIESYGVGGIPNLPEHHFLDLIHEWIVKGKTVVMTTQVPNEGSDMTIYKVGKELKNRVSLLESYDMIIEAVVCKLMWILGQTNEQEEIKKLFYKTVSNDILYNYY</sequence>
<dbReference type="InterPro" id="IPR027474">
    <property type="entry name" value="L-asparaginase_N"/>
</dbReference>
<dbReference type="RefSeq" id="WP_091686301.1">
    <property type="nucleotide sequence ID" value="NZ_BAABFM010000027.1"/>
</dbReference>
<keyword evidence="12" id="KW-1185">Reference proteome</keyword>
<dbReference type="GO" id="GO:0006520">
    <property type="term" value="P:amino acid metabolic process"/>
    <property type="evidence" value="ECO:0007669"/>
    <property type="project" value="InterPro"/>
</dbReference>
<evidence type="ECO:0000256" key="3">
    <source>
        <dbReference type="ARBA" id="ARBA00022801"/>
    </source>
</evidence>
<dbReference type="InterPro" id="IPR027475">
    <property type="entry name" value="Asparaginase/glutaminase_AS2"/>
</dbReference>
<comment type="similarity">
    <text evidence="1">Belongs to the asparaginase 1 family.</text>
</comment>
<dbReference type="PROSITE" id="PS00917">
    <property type="entry name" value="ASN_GLN_ASE_2"/>
    <property type="match status" value="1"/>
</dbReference>
<dbReference type="Gene3D" id="3.40.50.40">
    <property type="match status" value="1"/>
</dbReference>
<evidence type="ECO:0000256" key="5">
    <source>
        <dbReference type="PIRSR" id="PIRSR001220-1"/>
    </source>
</evidence>
<evidence type="ECO:0000256" key="7">
    <source>
        <dbReference type="PROSITE-ProRule" id="PRU10099"/>
    </source>
</evidence>
<dbReference type="OrthoDB" id="9788068at2"/>
<dbReference type="InterPro" id="IPR041725">
    <property type="entry name" value="L-asparaginase_I"/>
</dbReference>
<evidence type="ECO:0000313" key="11">
    <source>
        <dbReference type="EMBL" id="SFO21590.1"/>
    </source>
</evidence>
<reference evidence="11 12" key="1">
    <citation type="submission" date="2016-10" db="EMBL/GenBank/DDBJ databases">
        <authorList>
            <person name="de Groot N.N."/>
        </authorList>
    </citation>
    <scope>NUCLEOTIDE SEQUENCE [LARGE SCALE GENOMIC DNA]</scope>
    <source>
        <strain evidence="11 12">DSM 1283</strain>
    </source>
</reference>
<dbReference type="GO" id="GO:0004067">
    <property type="term" value="F:asparaginase activity"/>
    <property type="evidence" value="ECO:0007669"/>
    <property type="project" value="UniProtKB-UniRule"/>
</dbReference>
<accession>A0A1I5FD08</accession>
<evidence type="ECO:0000256" key="6">
    <source>
        <dbReference type="PIRSR" id="PIRSR001220-2"/>
    </source>
</evidence>
<dbReference type="Gene3D" id="3.40.50.1170">
    <property type="entry name" value="L-asparaginase, N-terminal domain"/>
    <property type="match status" value="1"/>
</dbReference>
<evidence type="ECO:0000256" key="2">
    <source>
        <dbReference type="ARBA" id="ARBA00012920"/>
    </source>
</evidence>
<dbReference type="NCBIfam" id="TIGR00519">
    <property type="entry name" value="asnASE_I"/>
    <property type="match status" value="1"/>
</dbReference>
<dbReference type="PANTHER" id="PTHR11707">
    <property type="entry name" value="L-ASPARAGINASE"/>
    <property type="match status" value="1"/>
</dbReference>
<dbReference type="InterPro" id="IPR037152">
    <property type="entry name" value="L-asparaginase_N_sf"/>
</dbReference>
<dbReference type="InterPro" id="IPR027473">
    <property type="entry name" value="L-asparaginase_C"/>
</dbReference>
<dbReference type="FunFam" id="3.40.50.1170:FF:000001">
    <property type="entry name" value="L-asparaginase 2"/>
    <property type="match status" value="1"/>
</dbReference>
<dbReference type="InterPro" id="IPR036152">
    <property type="entry name" value="Asp/glu_Ase-like_sf"/>
</dbReference>
<dbReference type="PANTHER" id="PTHR11707:SF28">
    <property type="entry name" value="60 KDA LYSOPHOSPHOLIPASE"/>
    <property type="match status" value="1"/>
</dbReference>
<dbReference type="EC" id="3.5.1.1" evidence="2"/>
<evidence type="ECO:0000256" key="1">
    <source>
        <dbReference type="ARBA" id="ARBA00010518"/>
    </source>
</evidence>
<feature type="domain" description="Asparaginase/glutaminase C-terminal" evidence="10">
    <location>
        <begin position="203"/>
        <end position="320"/>
    </location>
</feature>
<dbReference type="SUPFAM" id="SSF53774">
    <property type="entry name" value="Glutaminase/Asparaginase"/>
    <property type="match status" value="1"/>
</dbReference>
<dbReference type="InterPro" id="IPR040919">
    <property type="entry name" value="Asparaginase_C"/>
</dbReference>
<evidence type="ECO:0000259" key="10">
    <source>
        <dbReference type="Pfam" id="PF17763"/>
    </source>
</evidence>
<dbReference type="EMBL" id="FOWD01000013">
    <property type="protein sequence ID" value="SFO21590.1"/>
    <property type="molecule type" value="Genomic_DNA"/>
</dbReference>
<feature type="binding site" evidence="6">
    <location>
        <begin position="85"/>
        <end position="86"/>
    </location>
    <ligand>
        <name>substrate</name>
    </ligand>
</feature>
<proteinExistence type="inferred from homology"/>
<organism evidence="11 12">
    <name type="scientific">Anaerocolumna aminovalerica</name>
    <dbReference type="NCBI Taxonomy" id="1527"/>
    <lineage>
        <taxon>Bacteria</taxon>
        <taxon>Bacillati</taxon>
        <taxon>Bacillota</taxon>
        <taxon>Clostridia</taxon>
        <taxon>Lachnospirales</taxon>
        <taxon>Lachnospiraceae</taxon>
        <taxon>Anaerocolumna</taxon>
    </lineage>
</organism>
<name>A0A1I5FD08_9FIRM</name>
<dbReference type="InterPro" id="IPR006034">
    <property type="entry name" value="Asparaginase/glutaminase-like"/>
</dbReference>
<evidence type="ECO:0000259" key="9">
    <source>
        <dbReference type="Pfam" id="PF00710"/>
    </source>
</evidence>
<dbReference type="InterPro" id="IPR020827">
    <property type="entry name" value="Asparaginase/glutaminase_AS1"/>
</dbReference>
<dbReference type="AlphaFoldDB" id="A0A1I5FD08"/>
<dbReference type="PRINTS" id="PR00139">
    <property type="entry name" value="ASNGLNASE"/>
</dbReference>
<dbReference type="PIRSF" id="PIRSF500176">
    <property type="entry name" value="L_ASNase"/>
    <property type="match status" value="1"/>
</dbReference>
<dbReference type="PROSITE" id="PS51732">
    <property type="entry name" value="ASN_GLN_ASE_3"/>
    <property type="match status" value="1"/>
</dbReference>
<keyword evidence="3" id="KW-0378">Hydrolase</keyword>
<protein>
    <recommendedName>
        <fullName evidence="2">asparaginase</fullName>
        <ecNumber evidence="2">3.5.1.1</ecNumber>
    </recommendedName>
</protein>
<feature type="active site" description="O-isoaspartyl threonine intermediate" evidence="5">
    <location>
        <position position="12"/>
    </location>
</feature>
<feature type="domain" description="L-asparaginase N-terminal" evidence="9">
    <location>
        <begin position="3"/>
        <end position="182"/>
    </location>
</feature>
<gene>
    <name evidence="11" type="ORF">SAMN04489757_11354</name>
</gene>
<evidence type="ECO:0000256" key="8">
    <source>
        <dbReference type="PROSITE-ProRule" id="PRU10100"/>
    </source>
</evidence>
<dbReference type="Proteomes" id="UP000198806">
    <property type="component" value="Unassembled WGS sequence"/>
</dbReference>
<dbReference type="Pfam" id="PF17763">
    <property type="entry name" value="Asparaginase_C"/>
    <property type="match status" value="1"/>
</dbReference>
<comment type="catalytic activity">
    <reaction evidence="4">
        <text>L-asparagine + H2O = L-aspartate + NH4(+)</text>
        <dbReference type="Rhea" id="RHEA:21016"/>
        <dbReference type="ChEBI" id="CHEBI:15377"/>
        <dbReference type="ChEBI" id="CHEBI:28938"/>
        <dbReference type="ChEBI" id="CHEBI:29991"/>
        <dbReference type="ChEBI" id="CHEBI:58048"/>
        <dbReference type="EC" id="3.5.1.1"/>
    </reaction>
</comment>
<feature type="binding site" evidence="6">
    <location>
        <position position="54"/>
    </location>
    <ligand>
        <name>substrate</name>
    </ligand>
</feature>
<dbReference type="STRING" id="1527.SAMN04489757_11354"/>
<dbReference type="SFLD" id="SFLDS00057">
    <property type="entry name" value="Glutaminase/Asparaginase"/>
    <property type="match status" value="1"/>
</dbReference>
<dbReference type="SMART" id="SM00870">
    <property type="entry name" value="Asparaginase"/>
    <property type="match status" value="1"/>
</dbReference>
<dbReference type="PROSITE" id="PS00144">
    <property type="entry name" value="ASN_GLN_ASE_1"/>
    <property type="match status" value="1"/>
</dbReference>
<feature type="active site" evidence="7">
    <location>
        <position position="12"/>
    </location>
</feature>
<dbReference type="PIRSF" id="PIRSF001220">
    <property type="entry name" value="L-ASNase_gatD"/>
    <property type="match status" value="1"/>
</dbReference>
<dbReference type="InterPro" id="IPR006033">
    <property type="entry name" value="AsnA_fam"/>
</dbReference>
<dbReference type="CDD" id="cd08963">
    <property type="entry name" value="L-asparaginase_I"/>
    <property type="match status" value="1"/>
</dbReference>
<evidence type="ECO:0000256" key="4">
    <source>
        <dbReference type="ARBA" id="ARBA00049366"/>
    </source>
</evidence>
<feature type="active site" evidence="8">
    <location>
        <position position="85"/>
    </location>
</feature>
<dbReference type="Pfam" id="PF00710">
    <property type="entry name" value="Asparaginase"/>
    <property type="match status" value="1"/>
</dbReference>
<evidence type="ECO:0000313" key="12">
    <source>
        <dbReference type="Proteomes" id="UP000198806"/>
    </source>
</evidence>